<dbReference type="InterPro" id="IPR035914">
    <property type="entry name" value="Sperma_CUB_dom_sf"/>
</dbReference>
<dbReference type="InterPro" id="IPR002172">
    <property type="entry name" value="LDrepeatLR_classA_rpt"/>
</dbReference>
<dbReference type="CDD" id="cd00041">
    <property type="entry name" value="CUB"/>
    <property type="match status" value="3"/>
</dbReference>
<dbReference type="SMART" id="SM00042">
    <property type="entry name" value="CUB"/>
    <property type="match status" value="3"/>
</dbReference>
<dbReference type="InterPro" id="IPR053207">
    <property type="entry name" value="Non-NMDA_GluR_Accessory"/>
</dbReference>
<reference evidence="6" key="1">
    <citation type="submission" date="2020-05" db="UniProtKB">
        <authorList>
            <consortium name="EnsemblMetazoa"/>
        </authorList>
    </citation>
    <scope>IDENTIFICATION</scope>
    <source>
        <strain evidence="6">Yale</strain>
    </source>
</reference>
<dbReference type="Pfam" id="PF00431">
    <property type="entry name" value="CUB"/>
    <property type="match status" value="3"/>
</dbReference>
<dbReference type="EMBL" id="CCAG010010429">
    <property type="status" value="NOT_ANNOTATED_CDS"/>
    <property type="molecule type" value="Genomic_DNA"/>
</dbReference>
<keyword evidence="7" id="KW-1185">Reference proteome</keyword>
<comment type="caution">
    <text evidence="2">Lacks conserved residue(s) required for the propagation of feature annotation.</text>
</comment>
<dbReference type="PROSITE" id="PS50068">
    <property type="entry name" value="LDLRA_2"/>
    <property type="match status" value="1"/>
</dbReference>
<dbReference type="Proteomes" id="UP000092444">
    <property type="component" value="Unassembled WGS sequence"/>
</dbReference>
<evidence type="ECO:0000256" key="2">
    <source>
        <dbReference type="PROSITE-ProRule" id="PRU00124"/>
    </source>
</evidence>
<dbReference type="PANTHER" id="PTHR47537">
    <property type="entry name" value="CUBILIN"/>
    <property type="match status" value="1"/>
</dbReference>
<evidence type="ECO:0000256" key="4">
    <source>
        <dbReference type="SAM" id="Phobius"/>
    </source>
</evidence>
<dbReference type="Gene3D" id="2.60.120.290">
    <property type="entry name" value="Spermadhesin, CUB domain"/>
    <property type="match status" value="3"/>
</dbReference>
<evidence type="ECO:0000256" key="1">
    <source>
        <dbReference type="ARBA" id="ARBA00023157"/>
    </source>
</evidence>
<dbReference type="PROSITE" id="PS01180">
    <property type="entry name" value="CUB"/>
    <property type="match status" value="3"/>
</dbReference>
<dbReference type="EMBL" id="CCAG010010430">
    <property type="status" value="NOT_ANNOTATED_CDS"/>
    <property type="molecule type" value="Genomic_DNA"/>
</dbReference>
<dbReference type="AlphaFoldDB" id="A0A1B0G5I3"/>
<evidence type="ECO:0000313" key="6">
    <source>
        <dbReference type="EnsemblMetazoa" id="GMOY008579-PA"/>
    </source>
</evidence>
<dbReference type="PhylomeDB" id="A0A1B0G5I3"/>
<feature type="disulfide bond" evidence="2">
    <location>
        <begin position="508"/>
        <end position="526"/>
    </location>
</feature>
<keyword evidence="4" id="KW-1133">Transmembrane helix</keyword>
<name>A0A1B0G5I3_GLOMM</name>
<evidence type="ECO:0000256" key="3">
    <source>
        <dbReference type="SAM" id="MobiDB-lite"/>
    </source>
</evidence>
<evidence type="ECO:0000259" key="5">
    <source>
        <dbReference type="PROSITE" id="PS01180"/>
    </source>
</evidence>
<dbReference type="SUPFAM" id="SSF49854">
    <property type="entry name" value="Spermadhesin, CUB domain"/>
    <property type="match status" value="3"/>
</dbReference>
<dbReference type="SMART" id="SM00192">
    <property type="entry name" value="LDLa"/>
    <property type="match status" value="1"/>
</dbReference>
<dbReference type="Gene3D" id="4.10.400.10">
    <property type="entry name" value="Low-density Lipoprotein Receptor"/>
    <property type="match status" value="1"/>
</dbReference>
<feature type="transmembrane region" description="Helical" evidence="4">
    <location>
        <begin position="542"/>
        <end position="564"/>
    </location>
</feature>
<dbReference type="STRING" id="37546.A0A1B0G5I3"/>
<dbReference type="InterPro" id="IPR000859">
    <property type="entry name" value="CUB_dom"/>
</dbReference>
<sequence>MYRAIAISFFTNKNVTTPDLFEGTYRFINASEYEIGIPIAGSPCSYTITPSLSINKTGVLISPTYPGENDGIHIRGSECDQKILSKKESTGYVLSPNYPYPYIPKTVCRYFIYGMQDAQHLERVRLEFTAFNIPKVEHKDRSESNCTDGYLKIYLKGQETADAYDKFDYELCGNETQRVVSDGPRLAMVFSSGELQGRGFKGKYTFETEYKIPGTAAPDGSCSFTYVSASKKRGELNSPRYPSNYPSDTNCSYLFLAETNEQVTIVFDHFKIKADGNPNVTAGAYGSINCFEDWLEMYVVYRDNNDRFLGRYCGMTAPGPVESPRGAVGLRITLHTDQENVASGFKARYFFETAKSEIGDCGGNFSNEDSGIITSPNYPAGYKAPGRGMASMACNWIMTARPGYKLSIHFEHFSLEGDPANRGCSAAVLRLWVNVDSDQPPLELCGEKPPIEQWHYISTGQTARISFTTSDKTVGAQGFRIIWTEIQDSGPGPPSIGLLCESTYHFQCEVGYCISDKLRCDGVKNCGPGDDSITKAPAEDHGVLIITTLLVVSFLICLLCTLYHSRRKRRHQLRQLGLHRNPHYDSQTSATGLSSSRRHLQSGGASIAGSLHGINSGNLIIPPAPLPPTSVPPQPPHICISGSSLDLTPGAGYPGIMINDGLDDLELDDDDDDDDIQPDIFINDVRFDEESLQHVQQLENV</sequence>
<feature type="domain" description="CUB" evidence="5">
    <location>
        <begin position="361"/>
        <end position="486"/>
    </location>
</feature>
<evidence type="ECO:0000313" key="7">
    <source>
        <dbReference type="Proteomes" id="UP000092444"/>
    </source>
</evidence>
<protein>
    <recommendedName>
        <fullName evidence="5">CUB domain-containing protein</fullName>
    </recommendedName>
</protein>
<dbReference type="SUPFAM" id="SSF57424">
    <property type="entry name" value="LDL receptor-like module"/>
    <property type="match status" value="1"/>
</dbReference>
<feature type="domain" description="CUB" evidence="5">
    <location>
        <begin position="79"/>
        <end position="207"/>
    </location>
</feature>
<keyword evidence="4" id="KW-0812">Transmembrane</keyword>
<organism evidence="6 7">
    <name type="scientific">Glossina morsitans morsitans</name>
    <name type="common">Savannah tsetse fly</name>
    <dbReference type="NCBI Taxonomy" id="37546"/>
    <lineage>
        <taxon>Eukaryota</taxon>
        <taxon>Metazoa</taxon>
        <taxon>Ecdysozoa</taxon>
        <taxon>Arthropoda</taxon>
        <taxon>Hexapoda</taxon>
        <taxon>Insecta</taxon>
        <taxon>Pterygota</taxon>
        <taxon>Neoptera</taxon>
        <taxon>Endopterygota</taxon>
        <taxon>Diptera</taxon>
        <taxon>Brachycera</taxon>
        <taxon>Muscomorpha</taxon>
        <taxon>Hippoboscoidea</taxon>
        <taxon>Glossinidae</taxon>
        <taxon>Glossina</taxon>
    </lineage>
</organism>
<accession>A0A1B0G5I3</accession>
<proteinExistence type="predicted"/>
<dbReference type="InterPro" id="IPR036055">
    <property type="entry name" value="LDL_receptor-like_sf"/>
</dbReference>
<dbReference type="PANTHER" id="PTHR47537:SF6">
    <property type="entry name" value="CUB DOMAIN-CONTAINING PROTEIN"/>
    <property type="match status" value="1"/>
</dbReference>
<feature type="domain" description="CUB" evidence="5">
    <location>
        <begin position="222"/>
        <end position="352"/>
    </location>
</feature>
<dbReference type="CDD" id="cd00112">
    <property type="entry name" value="LDLa"/>
    <property type="match status" value="1"/>
</dbReference>
<dbReference type="GO" id="GO:0005886">
    <property type="term" value="C:plasma membrane"/>
    <property type="evidence" value="ECO:0007669"/>
    <property type="project" value="TreeGrafter"/>
</dbReference>
<dbReference type="EnsemblMetazoa" id="GMOY008579-RA">
    <property type="protein sequence ID" value="GMOY008579-PA"/>
    <property type="gene ID" value="GMOY008579"/>
</dbReference>
<keyword evidence="4" id="KW-0472">Membrane</keyword>
<keyword evidence="1 2" id="KW-1015">Disulfide bond</keyword>
<feature type="compositionally biased region" description="Polar residues" evidence="3">
    <location>
        <begin position="584"/>
        <end position="595"/>
    </location>
</feature>
<feature type="region of interest" description="Disordered" evidence="3">
    <location>
        <begin position="578"/>
        <end position="597"/>
    </location>
</feature>